<feature type="chain" id="PRO_5036400597" evidence="2">
    <location>
        <begin position="25"/>
        <end position="748"/>
    </location>
</feature>
<feature type="region of interest" description="Disordered" evidence="1">
    <location>
        <begin position="534"/>
        <end position="555"/>
    </location>
</feature>
<accession>A0A7J6MBH9</accession>
<dbReference type="AlphaFoldDB" id="A0A7J6MBH9"/>
<protein>
    <submittedName>
        <fullName evidence="3">Uncharacterized protein</fullName>
    </submittedName>
</protein>
<organism evidence="3 5">
    <name type="scientific">Perkinsus olseni</name>
    <name type="common">Perkinsus atlanticus</name>
    <dbReference type="NCBI Taxonomy" id="32597"/>
    <lineage>
        <taxon>Eukaryota</taxon>
        <taxon>Sar</taxon>
        <taxon>Alveolata</taxon>
        <taxon>Perkinsozoa</taxon>
        <taxon>Perkinsea</taxon>
        <taxon>Perkinsida</taxon>
        <taxon>Perkinsidae</taxon>
        <taxon>Perkinsus</taxon>
    </lineage>
</organism>
<feature type="signal peptide" evidence="2">
    <location>
        <begin position="1"/>
        <end position="24"/>
    </location>
</feature>
<evidence type="ECO:0000313" key="4">
    <source>
        <dbReference type="EMBL" id="KAF4672076.1"/>
    </source>
</evidence>
<reference evidence="5 6" key="1">
    <citation type="submission" date="2020-04" db="EMBL/GenBank/DDBJ databases">
        <title>Perkinsus olseni comparative genomics.</title>
        <authorList>
            <person name="Bogema D.R."/>
        </authorList>
    </citation>
    <scope>NUCLEOTIDE SEQUENCE [LARGE SCALE GENOMIC DNA]</scope>
    <source>
        <strain evidence="3">ATCC PRA-179</strain>
        <strain evidence="4">ATCC PRA-31</strain>
    </source>
</reference>
<proteinExistence type="predicted"/>
<dbReference type="Proteomes" id="UP000572268">
    <property type="component" value="Unassembled WGS sequence"/>
</dbReference>
<name>A0A7J6MBH9_PEROL</name>
<comment type="caution">
    <text evidence="3">The sequence shown here is derived from an EMBL/GenBank/DDBJ whole genome shotgun (WGS) entry which is preliminary data.</text>
</comment>
<evidence type="ECO:0000256" key="2">
    <source>
        <dbReference type="SAM" id="SignalP"/>
    </source>
</evidence>
<evidence type="ECO:0000256" key="1">
    <source>
        <dbReference type="SAM" id="MobiDB-lite"/>
    </source>
</evidence>
<evidence type="ECO:0000313" key="5">
    <source>
        <dbReference type="Proteomes" id="UP000570595"/>
    </source>
</evidence>
<dbReference type="EMBL" id="JABANN010000088">
    <property type="protein sequence ID" value="KAF4672076.1"/>
    <property type="molecule type" value="Genomic_DNA"/>
</dbReference>
<evidence type="ECO:0000313" key="3">
    <source>
        <dbReference type="EMBL" id="KAF4668952.1"/>
    </source>
</evidence>
<dbReference type="EMBL" id="JABAHT010000030">
    <property type="protein sequence ID" value="KAF4668952.1"/>
    <property type="molecule type" value="Genomic_DNA"/>
</dbReference>
<feature type="compositionally biased region" description="Basic and acidic residues" evidence="1">
    <location>
        <begin position="545"/>
        <end position="555"/>
    </location>
</feature>
<gene>
    <name evidence="4" type="ORF">FOL46_009534</name>
    <name evidence="3" type="ORF">FOZ61_005462</name>
</gene>
<dbReference type="Proteomes" id="UP000570595">
    <property type="component" value="Unassembled WGS sequence"/>
</dbReference>
<keyword evidence="2" id="KW-0732">Signal</keyword>
<dbReference type="OrthoDB" id="419709at2759"/>
<sequence length="748" mass="86148">MLSLSMRVNPYWLLLVLCILGVPSLPEEWPTPGVLECNNSSVWRSFKTRFQGNAREGFPVDFDLFNEANAICERWDGREYPPYGFYRQLCYNIPEEDDFCLYGYMAALFIRARHLMASDNTEHREIAQRDLQYIVVMCGKELSLDYLKSSTWGLDIMDVMINLEETQFMTYQEYVRTHPIDPPMGPQEYHPREVSESAALSAAEFKVAVMGTHGSLSREPVDQLQRLLSMVEPSARISARYYGLEDRWCAVDGSLCLGDVAGKRLAALFKEVEKDPWKHTWQSMEAEVARAYREDPFLCAADLLVCTEPLSGCLMGLKASEEICGRVTMMVGYFGVALLNLCPPDDINTLWEYFDRYMPSDGVLAAANNPILAEQIYYQTGHRWPTVRPHGLYTEATYTPIKNTILVWRSILYIYDTFECLLAQFLEEASKVAELEVSEFEFLKEGQTMSYAEASRYKAVVLLPWDHAQMTFYELYSMEIPIFIPSEEWMYRLLYQRGQLSVGEAMYQAVRPGHRPYAVTHGEDDLHADDDEQSKEILDSGDGLPESREAGVRSADTARDVAENLLLKAMEAAKGQDLETSAMYTGLALDLVRDMKYFLSVALNTTAVEDTYSSVGVIRRRLHREKLHHVPPRQARDGELAEFPYTPFQMSTVESYDFTRKRKGIWWLRRHMRLDAMRYWYQYSDFSRFPGLQYFASIPDLLSKIRDLNAREVSHTMAEYNRKTLRQTDRFWASVLSRVNLEAHAKGG</sequence>
<evidence type="ECO:0000313" key="6">
    <source>
        <dbReference type="Proteomes" id="UP000572268"/>
    </source>
</evidence>